<keyword evidence="1 3" id="KW-0597">Phosphoprotein</keyword>
<feature type="modified residue" description="4-aspartylphosphate" evidence="3">
    <location>
        <position position="62"/>
    </location>
</feature>
<dbReference type="InterPro" id="IPR011006">
    <property type="entry name" value="CheY-like_superfamily"/>
</dbReference>
<dbReference type="PANTHER" id="PTHR44591:SF14">
    <property type="entry name" value="PROTEIN PILG"/>
    <property type="match status" value="1"/>
</dbReference>
<dbReference type="Pfam" id="PF00072">
    <property type="entry name" value="Response_reg"/>
    <property type="match status" value="1"/>
</dbReference>
<accession>A0A832A834</accession>
<dbReference type="AlphaFoldDB" id="A0A832A834"/>
<evidence type="ECO:0000256" key="2">
    <source>
        <dbReference type="ARBA" id="ARBA00023012"/>
    </source>
</evidence>
<dbReference type="Gene3D" id="3.40.50.2300">
    <property type="match status" value="1"/>
</dbReference>
<evidence type="ECO:0000313" key="6">
    <source>
        <dbReference type="EMBL" id="HFK98419.1"/>
    </source>
</evidence>
<gene>
    <name evidence="6" type="ORF">ENS06_13990</name>
</gene>
<reference evidence="6" key="1">
    <citation type="journal article" date="2020" name="mSystems">
        <title>Genome- and Community-Level Interaction Insights into Carbon Utilization and Element Cycling Functions of Hydrothermarchaeota in Hydrothermal Sediment.</title>
        <authorList>
            <person name="Zhou Z."/>
            <person name="Liu Y."/>
            <person name="Xu W."/>
            <person name="Pan J."/>
            <person name="Luo Z.H."/>
            <person name="Li M."/>
        </authorList>
    </citation>
    <scope>NUCLEOTIDE SEQUENCE [LARGE SCALE GENOMIC DNA]</scope>
    <source>
        <strain evidence="6">SpSt-456</strain>
    </source>
</reference>
<evidence type="ECO:0000259" key="5">
    <source>
        <dbReference type="PROSITE" id="PS50110"/>
    </source>
</evidence>
<dbReference type="InterPro" id="IPR001789">
    <property type="entry name" value="Sig_transdc_resp-reg_receiver"/>
</dbReference>
<keyword evidence="4" id="KW-0175">Coiled coil</keyword>
<dbReference type="SMART" id="SM00448">
    <property type="entry name" value="REC"/>
    <property type="match status" value="1"/>
</dbReference>
<dbReference type="GO" id="GO:0000160">
    <property type="term" value="P:phosphorelay signal transduction system"/>
    <property type="evidence" value="ECO:0007669"/>
    <property type="project" value="UniProtKB-KW"/>
</dbReference>
<organism evidence="6">
    <name type="scientific">Desulfacinum infernum</name>
    <dbReference type="NCBI Taxonomy" id="35837"/>
    <lineage>
        <taxon>Bacteria</taxon>
        <taxon>Pseudomonadati</taxon>
        <taxon>Thermodesulfobacteriota</taxon>
        <taxon>Syntrophobacteria</taxon>
        <taxon>Syntrophobacterales</taxon>
        <taxon>Syntrophobacteraceae</taxon>
        <taxon>Desulfacinum</taxon>
    </lineage>
</organism>
<keyword evidence="2" id="KW-0902">Two-component regulatory system</keyword>
<evidence type="ECO:0000256" key="3">
    <source>
        <dbReference type="PROSITE-ProRule" id="PRU00169"/>
    </source>
</evidence>
<evidence type="ECO:0000256" key="1">
    <source>
        <dbReference type="ARBA" id="ARBA00022553"/>
    </source>
</evidence>
<proteinExistence type="predicted"/>
<evidence type="ECO:0000256" key="4">
    <source>
        <dbReference type="SAM" id="Coils"/>
    </source>
</evidence>
<protein>
    <submittedName>
        <fullName evidence="6">Response regulator</fullName>
    </submittedName>
</protein>
<dbReference type="PANTHER" id="PTHR44591">
    <property type="entry name" value="STRESS RESPONSE REGULATOR PROTEIN 1"/>
    <property type="match status" value="1"/>
</dbReference>
<name>A0A832A834_9BACT</name>
<dbReference type="InterPro" id="IPR050595">
    <property type="entry name" value="Bact_response_regulator"/>
</dbReference>
<comment type="caution">
    <text evidence="6">The sequence shown here is derived from an EMBL/GenBank/DDBJ whole genome shotgun (WGS) entry which is preliminary data.</text>
</comment>
<dbReference type="EMBL" id="DSTK01000039">
    <property type="protein sequence ID" value="HFK98419.1"/>
    <property type="molecule type" value="Genomic_DNA"/>
</dbReference>
<feature type="domain" description="Response regulatory" evidence="5">
    <location>
        <begin position="13"/>
        <end position="129"/>
    </location>
</feature>
<dbReference type="PROSITE" id="PS50110">
    <property type="entry name" value="RESPONSE_REGULATORY"/>
    <property type="match status" value="1"/>
</dbReference>
<dbReference type="SUPFAM" id="SSF52172">
    <property type="entry name" value="CheY-like"/>
    <property type="match status" value="1"/>
</dbReference>
<feature type="coiled-coil region" evidence="4">
    <location>
        <begin position="163"/>
        <end position="200"/>
    </location>
</feature>
<sequence>MNVNEVTMHEREHILVVEDSFTQAVKLQSLLEHNGFDVTLAHDGAAALSILQRTRPTMVISDIVMPEMDGYELCRRIKSDKSTADIPVILVTQLSEPEDILKGLECGADNFITKPYDENFLLSRIQYIVINRRLRKKIRTDVGLEVFFANRKHYITSDRIQILDLLFSTYESALQKARELEQANKKLQEALETIKTLQGILPICASCKKIRDESGDWQSLECYIGERSNATFSHGLCPECARKLYPQYFDRRG</sequence>